<dbReference type="Proteomes" id="UP000827092">
    <property type="component" value="Unassembled WGS sequence"/>
</dbReference>
<feature type="region of interest" description="Disordered" evidence="1">
    <location>
        <begin position="1"/>
        <end position="48"/>
    </location>
</feature>
<evidence type="ECO:0000313" key="2">
    <source>
        <dbReference type="EMBL" id="KAG8201530.1"/>
    </source>
</evidence>
<reference evidence="2 3" key="1">
    <citation type="journal article" date="2022" name="Nat. Ecol. Evol.">
        <title>A masculinizing supergene underlies an exaggerated male reproductive morph in a spider.</title>
        <authorList>
            <person name="Hendrickx F."/>
            <person name="De Corte Z."/>
            <person name="Sonet G."/>
            <person name="Van Belleghem S.M."/>
            <person name="Kostlbacher S."/>
            <person name="Vangestel C."/>
        </authorList>
    </citation>
    <scope>NUCLEOTIDE SEQUENCE [LARGE SCALE GENOMIC DNA]</scope>
    <source>
        <strain evidence="2">W744_W776</strain>
    </source>
</reference>
<sequence length="69" mass="7938">MLAHFEHNGTNHPTMGKPIPESNMRDCPKWLSKPPSVRSGVPKALHRHPDSLPERYKCWFGTPLRKSSY</sequence>
<organism evidence="2 3">
    <name type="scientific">Oedothorax gibbosus</name>
    <dbReference type="NCBI Taxonomy" id="931172"/>
    <lineage>
        <taxon>Eukaryota</taxon>
        <taxon>Metazoa</taxon>
        <taxon>Ecdysozoa</taxon>
        <taxon>Arthropoda</taxon>
        <taxon>Chelicerata</taxon>
        <taxon>Arachnida</taxon>
        <taxon>Araneae</taxon>
        <taxon>Araneomorphae</taxon>
        <taxon>Entelegynae</taxon>
        <taxon>Araneoidea</taxon>
        <taxon>Linyphiidae</taxon>
        <taxon>Erigoninae</taxon>
        <taxon>Oedothorax</taxon>
    </lineage>
</organism>
<proteinExistence type="predicted"/>
<dbReference type="AlphaFoldDB" id="A0AAV6W0I2"/>
<protein>
    <submittedName>
        <fullName evidence="2">Uncharacterized protein</fullName>
    </submittedName>
</protein>
<evidence type="ECO:0000313" key="3">
    <source>
        <dbReference type="Proteomes" id="UP000827092"/>
    </source>
</evidence>
<keyword evidence="3" id="KW-1185">Reference proteome</keyword>
<name>A0AAV6W0I2_9ARAC</name>
<accession>A0AAV6W0I2</accession>
<evidence type="ECO:0000256" key="1">
    <source>
        <dbReference type="SAM" id="MobiDB-lite"/>
    </source>
</evidence>
<gene>
    <name evidence="2" type="ORF">JTE90_011205</name>
</gene>
<comment type="caution">
    <text evidence="2">The sequence shown here is derived from an EMBL/GenBank/DDBJ whole genome shotgun (WGS) entry which is preliminary data.</text>
</comment>
<dbReference type="EMBL" id="JAFNEN010000004">
    <property type="protein sequence ID" value="KAG8201530.1"/>
    <property type="molecule type" value="Genomic_DNA"/>
</dbReference>